<keyword evidence="1" id="KW-0812">Transmembrane</keyword>
<feature type="transmembrane region" description="Helical" evidence="1">
    <location>
        <begin position="93"/>
        <end position="113"/>
    </location>
</feature>
<keyword evidence="1" id="KW-0472">Membrane</keyword>
<evidence type="ECO:0000256" key="1">
    <source>
        <dbReference type="SAM" id="Phobius"/>
    </source>
</evidence>
<reference evidence="3" key="1">
    <citation type="journal article" date="2019" name="Int. J. Syst. Evol. Microbiol.">
        <title>The Global Catalogue of Microorganisms (GCM) 10K type strain sequencing project: providing services to taxonomists for standard genome sequencing and annotation.</title>
        <authorList>
            <consortium name="The Broad Institute Genomics Platform"/>
            <consortium name="The Broad Institute Genome Sequencing Center for Infectious Disease"/>
            <person name="Wu L."/>
            <person name="Ma J."/>
        </authorList>
    </citation>
    <scope>NUCLEOTIDE SEQUENCE [LARGE SCALE GENOMIC DNA]</scope>
    <source>
        <strain evidence="3">JCM 14370</strain>
    </source>
</reference>
<gene>
    <name evidence="2" type="ORF">GCM10008938_37400</name>
</gene>
<organism evidence="2 3">
    <name type="scientific">Deinococcus roseus</name>
    <dbReference type="NCBI Taxonomy" id="392414"/>
    <lineage>
        <taxon>Bacteria</taxon>
        <taxon>Thermotogati</taxon>
        <taxon>Deinococcota</taxon>
        <taxon>Deinococci</taxon>
        <taxon>Deinococcales</taxon>
        <taxon>Deinococcaceae</taxon>
        <taxon>Deinococcus</taxon>
    </lineage>
</organism>
<comment type="caution">
    <text evidence="2">The sequence shown here is derived from an EMBL/GenBank/DDBJ whole genome shotgun (WGS) entry which is preliminary data.</text>
</comment>
<feature type="transmembrane region" description="Helical" evidence="1">
    <location>
        <begin position="119"/>
        <end position="139"/>
    </location>
</feature>
<dbReference type="EMBL" id="BMOD01000018">
    <property type="protein sequence ID" value="GGJ47914.1"/>
    <property type="molecule type" value="Genomic_DNA"/>
</dbReference>
<proteinExistence type="predicted"/>
<name>A0ABQ2D6M3_9DEIO</name>
<sequence length="142" mass="15508">MPKRNLGIAKEPDPVSRKSDGYFSALVKLVPSEALGLYLALDNLIKNSQGKETVDTIGYQNLAIMISAGVCFVLALVSRYFNARNPDNSVQWLNVCLGGLAFIIWLMAIGGPFEGIPDIKLISGMTTIIFMSVVPFLTISRR</sequence>
<feature type="transmembrane region" description="Helical" evidence="1">
    <location>
        <begin position="61"/>
        <end position="81"/>
    </location>
</feature>
<keyword evidence="3" id="KW-1185">Reference proteome</keyword>
<dbReference type="RefSeq" id="WP_189005293.1">
    <property type="nucleotide sequence ID" value="NZ_BMOD01000018.1"/>
</dbReference>
<evidence type="ECO:0000313" key="3">
    <source>
        <dbReference type="Proteomes" id="UP000632222"/>
    </source>
</evidence>
<accession>A0ABQ2D6M3</accession>
<dbReference type="Proteomes" id="UP000632222">
    <property type="component" value="Unassembled WGS sequence"/>
</dbReference>
<feature type="transmembrane region" description="Helical" evidence="1">
    <location>
        <begin position="21"/>
        <end position="41"/>
    </location>
</feature>
<evidence type="ECO:0000313" key="2">
    <source>
        <dbReference type="EMBL" id="GGJ47914.1"/>
    </source>
</evidence>
<keyword evidence="1" id="KW-1133">Transmembrane helix</keyword>
<protein>
    <submittedName>
        <fullName evidence="2">Uncharacterized protein</fullName>
    </submittedName>
</protein>